<proteinExistence type="predicted"/>
<sequence length="70" mass="8192">MLHRNIATSIRVFPRFYEKGAAMKALALRVSPASRFSRFWQIVRREAKRALKLHVEACGRMAELYQRSGR</sequence>
<gene>
    <name evidence="1" type="ORF">EGA29_09375</name>
</gene>
<accession>A0A454TTJ2</accession>
<dbReference type="Proteomes" id="UP000271222">
    <property type="component" value="Unassembled WGS sequence"/>
</dbReference>
<evidence type="ECO:0000313" key="1">
    <source>
        <dbReference type="EMBL" id="RNM08039.1"/>
    </source>
</evidence>
<evidence type="ECO:0000313" key="2">
    <source>
        <dbReference type="Proteomes" id="UP000271222"/>
    </source>
</evidence>
<dbReference type="EMBL" id="RJTL01000012">
    <property type="protein sequence ID" value="RNM08039.1"/>
    <property type="molecule type" value="Genomic_DNA"/>
</dbReference>
<comment type="caution">
    <text evidence="1">The sequence shown here is derived from an EMBL/GenBank/DDBJ whole genome shotgun (WGS) entry which is preliminary data.</text>
</comment>
<dbReference type="AlphaFoldDB" id="A0A454TTJ2"/>
<reference evidence="1 2" key="1">
    <citation type="submission" date="2018-10" db="EMBL/GenBank/DDBJ databases">
        <title>Draft Genome Sequence of Ralstonia pseudosolanacearum (R. solanacearum phylotype I) Strain Tg03 Isolated from Luffa cylindrica in China.</title>
        <authorList>
            <person name="Yuan G.-Q."/>
            <person name="Li Q.-Q."/>
            <person name="Zhang Y.-W."/>
        </authorList>
    </citation>
    <scope>NUCLEOTIDE SEQUENCE [LARGE SCALE GENOMIC DNA]</scope>
    <source>
        <strain evidence="1 2">Tg03</strain>
    </source>
</reference>
<protein>
    <submittedName>
        <fullName evidence="1">Uncharacterized protein</fullName>
    </submittedName>
</protein>
<organism evidence="1 2">
    <name type="scientific">Ralstonia pseudosolanacearum</name>
    <dbReference type="NCBI Taxonomy" id="1310165"/>
    <lineage>
        <taxon>Bacteria</taxon>
        <taxon>Pseudomonadati</taxon>
        <taxon>Pseudomonadota</taxon>
        <taxon>Betaproteobacteria</taxon>
        <taxon>Burkholderiales</taxon>
        <taxon>Burkholderiaceae</taxon>
        <taxon>Ralstonia</taxon>
        <taxon>Ralstonia solanacearum species complex</taxon>
    </lineage>
</organism>
<name>A0A454TTJ2_9RALS</name>